<keyword evidence="2" id="KW-1185">Reference proteome</keyword>
<evidence type="ECO:0000313" key="1">
    <source>
        <dbReference type="EMBL" id="CAH9118325.1"/>
    </source>
</evidence>
<proteinExistence type="predicted"/>
<organism evidence="1 2">
    <name type="scientific">Cuscuta epithymum</name>
    <dbReference type="NCBI Taxonomy" id="186058"/>
    <lineage>
        <taxon>Eukaryota</taxon>
        <taxon>Viridiplantae</taxon>
        <taxon>Streptophyta</taxon>
        <taxon>Embryophyta</taxon>
        <taxon>Tracheophyta</taxon>
        <taxon>Spermatophyta</taxon>
        <taxon>Magnoliopsida</taxon>
        <taxon>eudicotyledons</taxon>
        <taxon>Gunneridae</taxon>
        <taxon>Pentapetalae</taxon>
        <taxon>asterids</taxon>
        <taxon>lamiids</taxon>
        <taxon>Solanales</taxon>
        <taxon>Convolvulaceae</taxon>
        <taxon>Cuscuteae</taxon>
        <taxon>Cuscuta</taxon>
        <taxon>Cuscuta subgen. Cuscuta</taxon>
    </lineage>
</organism>
<reference evidence="1" key="1">
    <citation type="submission" date="2022-07" db="EMBL/GenBank/DDBJ databases">
        <authorList>
            <person name="Macas J."/>
            <person name="Novak P."/>
            <person name="Neumann P."/>
        </authorList>
    </citation>
    <scope>NUCLEOTIDE SEQUENCE</scope>
</reference>
<dbReference type="EMBL" id="CAMAPF010000808">
    <property type="protein sequence ID" value="CAH9118325.1"/>
    <property type="molecule type" value="Genomic_DNA"/>
</dbReference>
<gene>
    <name evidence="1" type="ORF">CEPIT_LOCUS22218</name>
</gene>
<evidence type="ECO:0000313" key="2">
    <source>
        <dbReference type="Proteomes" id="UP001152523"/>
    </source>
</evidence>
<dbReference type="Proteomes" id="UP001152523">
    <property type="component" value="Unassembled WGS sequence"/>
</dbReference>
<accession>A0AAV0E6P7</accession>
<protein>
    <submittedName>
        <fullName evidence="1">Uncharacterized protein</fullName>
    </submittedName>
</protein>
<sequence length="90" mass="10684">MLNRKKNDAIMDSKGKVKFGSNATDESGREYSRFKKFKKKCSRFKTECSRFKTECSRFKKFKKKCSRFKTECCGFKRECSRIFKKDGIFG</sequence>
<name>A0AAV0E6P7_9ASTE</name>
<dbReference type="AlphaFoldDB" id="A0AAV0E6P7"/>
<comment type="caution">
    <text evidence="1">The sequence shown here is derived from an EMBL/GenBank/DDBJ whole genome shotgun (WGS) entry which is preliminary data.</text>
</comment>